<dbReference type="PRINTS" id="PR00420">
    <property type="entry name" value="RNGMNOXGNASE"/>
</dbReference>
<name>A0A9P5SWW5_9FUNG</name>
<keyword evidence="3" id="KW-0274">FAD</keyword>
<feature type="domain" description="FAD-binding" evidence="6">
    <location>
        <begin position="332"/>
        <end position="410"/>
    </location>
</feature>
<dbReference type="PANTHER" id="PTHR47356">
    <property type="entry name" value="FAD-DEPENDENT MONOOXYGENASE ASQG-RELATED"/>
    <property type="match status" value="1"/>
</dbReference>
<evidence type="ECO:0000256" key="2">
    <source>
        <dbReference type="ARBA" id="ARBA00022630"/>
    </source>
</evidence>
<dbReference type="SUPFAM" id="SSF51905">
    <property type="entry name" value="FAD/NAD(P)-binding domain"/>
    <property type="match status" value="1"/>
</dbReference>
<dbReference type="GO" id="GO:0004497">
    <property type="term" value="F:monooxygenase activity"/>
    <property type="evidence" value="ECO:0007669"/>
    <property type="project" value="InterPro"/>
</dbReference>
<accession>A0A9P5SWW5</accession>
<evidence type="ECO:0000256" key="5">
    <source>
        <dbReference type="SAM" id="MobiDB-lite"/>
    </source>
</evidence>
<keyword evidence="8" id="KW-1185">Reference proteome</keyword>
<keyword evidence="2" id="KW-0285">Flavoprotein</keyword>
<comment type="similarity">
    <text evidence="1">Belongs to the paxM FAD-dependent monooxygenase family.</text>
</comment>
<dbReference type="Proteomes" id="UP000696485">
    <property type="component" value="Unassembled WGS sequence"/>
</dbReference>
<evidence type="ECO:0000256" key="4">
    <source>
        <dbReference type="ARBA" id="ARBA00023002"/>
    </source>
</evidence>
<reference evidence="7" key="1">
    <citation type="journal article" date="2020" name="Fungal Divers.">
        <title>Resolving the Mortierellaceae phylogeny through synthesis of multi-gene phylogenetics and phylogenomics.</title>
        <authorList>
            <person name="Vandepol N."/>
            <person name="Liber J."/>
            <person name="Desiro A."/>
            <person name="Na H."/>
            <person name="Kennedy M."/>
            <person name="Barry K."/>
            <person name="Grigoriev I.V."/>
            <person name="Miller A.N."/>
            <person name="O'Donnell K."/>
            <person name="Stajich J.E."/>
            <person name="Bonito G."/>
        </authorList>
    </citation>
    <scope>NUCLEOTIDE SEQUENCE</scope>
    <source>
        <strain evidence="7">NVP1</strain>
    </source>
</reference>
<evidence type="ECO:0000259" key="6">
    <source>
        <dbReference type="Pfam" id="PF01494"/>
    </source>
</evidence>
<evidence type="ECO:0000256" key="3">
    <source>
        <dbReference type="ARBA" id="ARBA00022827"/>
    </source>
</evidence>
<dbReference type="InterPro" id="IPR050562">
    <property type="entry name" value="FAD_mOase_fung"/>
</dbReference>
<evidence type="ECO:0000313" key="8">
    <source>
        <dbReference type="Proteomes" id="UP000696485"/>
    </source>
</evidence>
<feature type="domain" description="FAD-binding" evidence="6">
    <location>
        <begin position="39"/>
        <end position="218"/>
    </location>
</feature>
<protein>
    <recommendedName>
        <fullName evidence="6">FAD-binding domain-containing protein</fullName>
    </recommendedName>
</protein>
<dbReference type="AlphaFoldDB" id="A0A9P5SWW5"/>
<keyword evidence="4" id="KW-0560">Oxidoreductase</keyword>
<dbReference type="EMBL" id="JAAAUY010000024">
    <property type="protein sequence ID" value="KAF9337520.1"/>
    <property type="molecule type" value="Genomic_DNA"/>
</dbReference>
<dbReference type="InterPro" id="IPR036188">
    <property type="entry name" value="FAD/NAD-bd_sf"/>
</dbReference>
<proteinExistence type="inferred from homology"/>
<dbReference type="GO" id="GO:0071949">
    <property type="term" value="F:FAD binding"/>
    <property type="evidence" value="ECO:0007669"/>
    <property type="project" value="InterPro"/>
</dbReference>
<organism evidence="7 8">
    <name type="scientific">Podila minutissima</name>
    <dbReference type="NCBI Taxonomy" id="64525"/>
    <lineage>
        <taxon>Eukaryota</taxon>
        <taxon>Fungi</taxon>
        <taxon>Fungi incertae sedis</taxon>
        <taxon>Mucoromycota</taxon>
        <taxon>Mortierellomycotina</taxon>
        <taxon>Mortierellomycetes</taxon>
        <taxon>Mortierellales</taxon>
        <taxon>Mortierellaceae</taxon>
        <taxon>Podila</taxon>
    </lineage>
</organism>
<dbReference type="InterPro" id="IPR002938">
    <property type="entry name" value="FAD-bd"/>
</dbReference>
<evidence type="ECO:0000256" key="1">
    <source>
        <dbReference type="ARBA" id="ARBA00007992"/>
    </source>
</evidence>
<gene>
    <name evidence="7" type="ORF">BG006_004346</name>
</gene>
<sequence>MSSSQLEKTTAPEPADRASTAISKPPLTQEDLVSLDKPKVLIVGAGIGGLMLGNFLEKGGVQFQILERASEVKPLGSAMSIGSTFAPLFTQVGILDDLKEIGKLNMGLEFLNPDLTTAFNLDTSEREEISGAKEYLVSRPELYDLLLRQIPKEKIHMNKKVVSVKQNNEGVAVRCSDNTSYHGDILVGADGAYSVVREQLFKDLKQQNKLPKSDDVPLPFTSVCIVGQTEVLDPEEFPDLNLPHSKFNTILGDNQYSWVRATTKKNTACWIAVQFLDEEISKEHDSFRNSEWGPGAAEAMCNEVRDFKVPGGKDGKVTTMGDLIDRTPKHLISKVMLEEKVFDTWYSGRTVLLGDACHKLNPAGGVGALNTIQDAVALANWICALQSKHVSELEKCFKEYHAERFPVVQEGFKTSRMMTHVGGKTFKATVMRAFFKYMPRFIWAKLLTQICANRPQLSFLPLVEDKGTVPPAYQPSLQKTLAIFKRVNEAKHLHQ</sequence>
<dbReference type="Pfam" id="PF01494">
    <property type="entry name" value="FAD_binding_3"/>
    <property type="match status" value="2"/>
</dbReference>
<dbReference type="Gene3D" id="3.50.50.60">
    <property type="entry name" value="FAD/NAD(P)-binding domain"/>
    <property type="match status" value="1"/>
</dbReference>
<dbReference type="PANTHER" id="PTHR47356:SF2">
    <property type="entry name" value="FAD-BINDING DOMAIN-CONTAINING PROTEIN-RELATED"/>
    <property type="match status" value="1"/>
</dbReference>
<evidence type="ECO:0000313" key="7">
    <source>
        <dbReference type="EMBL" id="KAF9337520.1"/>
    </source>
</evidence>
<comment type="caution">
    <text evidence="7">The sequence shown here is derived from an EMBL/GenBank/DDBJ whole genome shotgun (WGS) entry which is preliminary data.</text>
</comment>
<feature type="region of interest" description="Disordered" evidence="5">
    <location>
        <begin position="1"/>
        <end position="23"/>
    </location>
</feature>